<gene>
    <name evidence="1" type="ORF">Clacol_004961</name>
</gene>
<keyword evidence="2" id="KW-1185">Reference proteome</keyword>
<dbReference type="Proteomes" id="UP001050691">
    <property type="component" value="Unassembled WGS sequence"/>
</dbReference>
<proteinExistence type="predicted"/>
<reference evidence="1" key="1">
    <citation type="submission" date="2021-10" db="EMBL/GenBank/DDBJ databases">
        <title>De novo Genome Assembly of Clathrus columnatus (Basidiomycota, Fungi) Using Illumina and Nanopore Sequence Data.</title>
        <authorList>
            <person name="Ogiso-Tanaka E."/>
            <person name="Itagaki H."/>
            <person name="Hosoya T."/>
            <person name="Hosaka K."/>
        </authorList>
    </citation>
    <scope>NUCLEOTIDE SEQUENCE</scope>
    <source>
        <strain evidence="1">MO-923</strain>
    </source>
</reference>
<comment type="caution">
    <text evidence="1">The sequence shown here is derived from an EMBL/GenBank/DDBJ whole genome shotgun (WGS) entry which is preliminary data.</text>
</comment>
<protein>
    <submittedName>
        <fullName evidence="1">Uncharacterized protein</fullName>
    </submittedName>
</protein>
<evidence type="ECO:0000313" key="2">
    <source>
        <dbReference type="Proteomes" id="UP001050691"/>
    </source>
</evidence>
<accession>A0AAV5ADF8</accession>
<dbReference type="EMBL" id="BPWL01000005">
    <property type="protein sequence ID" value="GJJ10734.1"/>
    <property type="molecule type" value="Genomic_DNA"/>
</dbReference>
<organism evidence="1 2">
    <name type="scientific">Clathrus columnatus</name>
    <dbReference type="NCBI Taxonomy" id="1419009"/>
    <lineage>
        <taxon>Eukaryota</taxon>
        <taxon>Fungi</taxon>
        <taxon>Dikarya</taxon>
        <taxon>Basidiomycota</taxon>
        <taxon>Agaricomycotina</taxon>
        <taxon>Agaricomycetes</taxon>
        <taxon>Phallomycetidae</taxon>
        <taxon>Phallales</taxon>
        <taxon>Clathraceae</taxon>
        <taxon>Clathrus</taxon>
    </lineage>
</organism>
<dbReference type="AlphaFoldDB" id="A0AAV5ADF8"/>
<sequence>MAEVIILTYRGHGFSSATALALTSPIWTSSNISHALPPSIMQDHIPGELHVGACTIAKKKGREADRLAKNYRKAKFDEDEFLEVDMNTAKMKTPAWLNMIDVASRFAIDIAGPSSVDSVFADQVMDSGNEVESFFDNSVGAGRVNDPNMSVMQSEAPLMEQRPQRKKFLPWKRREMLPEGPGPLLIKTTDTPNHIELLQPETRYVQSSVQIAPGIRLHLTKQIQTASNCFGLYRTYYALPSQIPDENIELEQFSVDTNERIIISSDYSDNLHSLWPYPNISCFRLGKWWLDGATKSSSAFRKLIQNVFRAPDFCLNDIIDAPWDYINTQLASRTTKGFSDDWAKHSVSIRIPSGIKKTKKQMKRPEKEDISIENQFFTVDGILLGYKIFSFQTVQAILESPDSPGSGIHVYDEIYTSDAFHKAHKDLQNSPKEPAWCNLAMHRYGLSISTGEINQNTNAAIHQQMLASILPTFQRGIQTWNCDSIIEQYNLEDVSLLIDMGCRLPRKAHRLGTLRDQRIRTTHAHIDCDSRRTKISIALNLINEKGFAIDSKRVNFFLKHGSWAPIENAFSSQLGFTDFSYFQMLTCDLMHEVELGVWKALLIHLIQMLWSVGPVLAFGQSIIHHFADNMSDLKNLLPEPYNGHIISLIWALSTWHALAKLRMHTETTLAHLDTATTILGKLSQSFVDDICPHLMTLETPSEMRAQIQKNESNIQQKSTKLDCGFGWSKKFNINTFKFHMLGHYVNFIHLYGTMDSYSTMIGETAHHIAKDFLCQLAKLDSMEQTLKGIEEDLQTSGVLNTSAREESTFISPTEEFSISTSNQIFFNVGEFCAKHEDDPAVKDFINLSTKKQDIMVKANEDEKTHPYWYARVHGIFHAQVQL</sequence>
<name>A0AAV5ADF8_9AGAM</name>
<evidence type="ECO:0000313" key="1">
    <source>
        <dbReference type="EMBL" id="GJJ10734.1"/>
    </source>
</evidence>